<dbReference type="OrthoDB" id="2964295at2"/>
<organism evidence="2 3">
    <name type="scientific">Salipaludibacillus aurantiacus</name>
    <dbReference type="NCBI Taxonomy" id="1601833"/>
    <lineage>
        <taxon>Bacteria</taxon>
        <taxon>Bacillati</taxon>
        <taxon>Bacillota</taxon>
        <taxon>Bacilli</taxon>
        <taxon>Bacillales</taxon>
        <taxon>Bacillaceae</taxon>
    </lineage>
</organism>
<dbReference type="Proteomes" id="UP000198571">
    <property type="component" value="Unassembled WGS sequence"/>
</dbReference>
<keyword evidence="3" id="KW-1185">Reference proteome</keyword>
<dbReference type="RefSeq" id="WP_093047427.1">
    <property type="nucleotide sequence ID" value="NZ_FOGT01000002.1"/>
</dbReference>
<dbReference type="SUPFAM" id="SSF109854">
    <property type="entry name" value="DinB/YfiT-like putative metalloenzymes"/>
    <property type="match status" value="1"/>
</dbReference>
<dbReference type="STRING" id="1601833.SAMN05518684_10286"/>
<dbReference type="Gene3D" id="1.20.120.450">
    <property type="entry name" value="dinb family like domain"/>
    <property type="match status" value="1"/>
</dbReference>
<gene>
    <name evidence="2" type="ORF">SAMN05518684_10286</name>
</gene>
<dbReference type="Pfam" id="PF12867">
    <property type="entry name" value="DinB_2"/>
    <property type="match status" value="1"/>
</dbReference>
<evidence type="ECO:0000313" key="3">
    <source>
        <dbReference type="Proteomes" id="UP000198571"/>
    </source>
</evidence>
<accession>A0A1H9Q8L1</accession>
<dbReference type="EMBL" id="FOGT01000002">
    <property type="protein sequence ID" value="SER56757.1"/>
    <property type="molecule type" value="Genomic_DNA"/>
</dbReference>
<reference evidence="3" key="1">
    <citation type="submission" date="2016-10" db="EMBL/GenBank/DDBJ databases">
        <authorList>
            <person name="Varghese N."/>
            <person name="Submissions S."/>
        </authorList>
    </citation>
    <scope>NUCLEOTIDE SEQUENCE [LARGE SCALE GENOMIC DNA]</scope>
    <source>
        <strain evidence="3">S9</strain>
    </source>
</reference>
<dbReference type="AlphaFoldDB" id="A0A1H9Q8L1"/>
<dbReference type="InterPro" id="IPR024775">
    <property type="entry name" value="DinB-like"/>
</dbReference>
<evidence type="ECO:0000313" key="2">
    <source>
        <dbReference type="EMBL" id="SER56757.1"/>
    </source>
</evidence>
<name>A0A1H9Q8L1_9BACI</name>
<evidence type="ECO:0000259" key="1">
    <source>
        <dbReference type="Pfam" id="PF12867"/>
    </source>
</evidence>
<proteinExistence type="predicted"/>
<sequence>MKKVKEEIIEHHLKAIGFVSSLSRLSEKEWRTPIAEDKWTIAEIIGHFKPWDEFVMTKRLPYLFSEDKLPKGPDSNEINSRSAALSRQEPQQTTIEKFISTRKNFLKAVKDLPDHLWEQPFSIGQTTLTLYDYLHGLAEHDRHHFEQITETIPSLKE</sequence>
<feature type="domain" description="DinB-like" evidence="1">
    <location>
        <begin position="21"/>
        <end position="148"/>
    </location>
</feature>
<dbReference type="InterPro" id="IPR034660">
    <property type="entry name" value="DinB/YfiT-like"/>
</dbReference>
<protein>
    <submittedName>
        <fullName evidence="2">DinB superfamily protein</fullName>
    </submittedName>
</protein>